<dbReference type="InterPro" id="IPR034907">
    <property type="entry name" value="NDK-like_dom"/>
</dbReference>
<keyword evidence="10" id="KW-1185">Reference proteome</keyword>
<evidence type="ECO:0000313" key="9">
    <source>
        <dbReference type="Ensembl" id="ENSMODP00000044527.1"/>
    </source>
</evidence>
<evidence type="ECO:0000256" key="2">
    <source>
        <dbReference type="ARBA" id="ARBA00008142"/>
    </source>
</evidence>
<dbReference type="SMART" id="SM00562">
    <property type="entry name" value="NDK"/>
    <property type="match status" value="1"/>
</dbReference>
<dbReference type="Gene3D" id="3.30.70.141">
    <property type="entry name" value="Nucleoside diphosphate kinase-like domain"/>
    <property type="match status" value="1"/>
</dbReference>
<dbReference type="EC" id="2.7.4.6" evidence="3"/>
<dbReference type="GO" id="GO:0006241">
    <property type="term" value="P:CTP biosynthetic process"/>
    <property type="evidence" value="ECO:0007669"/>
    <property type="project" value="InterPro"/>
</dbReference>
<comment type="cofactor">
    <cofactor evidence="1">
        <name>Mg(2+)</name>
        <dbReference type="ChEBI" id="CHEBI:18420"/>
    </cofactor>
</comment>
<reference evidence="9 10" key="1">
    <citation type="journal article" date="2007" name="Nature">
        <title>Genome of the marsupial Monodelphis domestica reveals innovation in non-coding sequences.</title>
        <authorList>
            <person name="Mikkelsen T.S."/>
            <person name="Wakefield M.J."/>
            <person name="Aken B."/>
            <person name="Amemiya C.T."/>
            <person name="Chang J.L."/>
            <person name="Duke S."/>
            <person name="Garber M."/>
            <person name="Gentles A.J."/>
            <person name="Goodstadt L."/>
            <person name="Heger A."/>
            <person name="Jurka J."/>
            <person name="Kamal M."/>
            <person name="Mauceli E."/>
            <person name="Searle S.M."/>
            <person name="Sharpe T."/>
            <person name="Baker M.L."/>
            <person name="Batzer M.A."/>
            <person name="Benos P.V."/>
            <person name="Belov K."/>
            <person name="Clamp M."/>
            <person name="Cook A."/>
            <person name="Cuff J."/>
            <person name="Das R."/>
            <person name="Davidow L."/>
            <person name="Deakin J.E."/>
            <person name="Fazzari M.J."/>
            <person name="Glass J.L."/>
            <person name="Grabherr M."/>
            <person name="Greally J.M."/>
            <person name="Gu W."/>
            <person name="Hore T.A."/>
            <person name="Huttley G.A."/>
            <person name="Kleber M."/>
            <person name="Jirtle R.L."/>
            <person name="Koina E."/>
            <person name="Lee J.T."/>
            <person name="Mahony S."/>
            <person name="Marra M.A."/>
            <person name="Miller R.D."/>
            <person name="Nicholls R.D."/>
            <person name="Oda M."/>
            <person name="Papenfuss A.T."/>
            <person name="Parra Z.E."/>
            <person name="Pollock D.D."/>
            <person name="Ray D.A."/>
            <person name="Schein J.E."/>
            <person name="Speed T.P."/>
            <person name="Thompson K."/>
            <person name="VandeBerg J.L."/>
            <person name="Wade C.M."/>
            <person name="Walker J.A."/>
            <person name="Waters P.D."/>
            <person name="Webber C."/>
            <person name="Weidman J.R."/>
            <person name="Xie X."/>
            <person name="Zody M.C."/>
            <person name="Baldwin J."/>
            <person name="Abdouelleil A."/>
            <person name="Abdulkadir J."/>
            <person name="Abebe A."/>
            <person name="Abera B."/>
            <person name="Abreu J."/>
            <person name="Acer S.C."/>
            <person name="Aftuck L."/>
            <person name="Alexander A."/>
            <person name="An P."/>
            <person name="Anderson E."/>
            <person name="Anderson S."/>
            <person name="Arachi H."/>
            <person name="Azer M."/>
            <person name="Bachantsang P."/>
            <person name="Barry A."/>
            <person name="Bayul T."/>
            <person name="Berlin A."/>
            <person name="Bessette D."/>
            <person name="Bloom T."/>
            <person name="Bloom T."/>
            <person name="Boguslavskiy L."/>
            <person name="Bonnet C."/>
            <person name="Boukhgalter B."/>
            <person name="Bourzgui I."/>
            <person name="Brown A."/>
            <person name="Cahill P."/>
            <person name="Channer S."/>
            <person name="Cheshatsang Y."/>
            <person name="Chuda L."/>
            <person name="Citroen M."/>
            <person name="Collymore A."/>
            <person name="Cooke P."/>
            <person name="Costello M."/>
            <person name="D'Aco K."/>
            <person name="Daza R."/>
            <person name="De Haan G."/>
            <person name="DeGray S."/>
            <person name="DeMaso C."/>
            <person name="Dhargay N."/>
            <person name="Dooley K."/>
            <person name="Dooley E."/>
            <person name="Doricent M."/>
            <person name="Dorje P."/>
            <person name="Dorjee K."/>
            <person name="Dupes A."/>
            <person name="Elong R."/>
            <person name="Falk J."/>
            <person name="Farina A."/>
            <person name="Faro S."/>
            <person name="Ferguson D."/>
            <person name="Fisher S."/>
            <person name="Foley C.D."/>
            <person name="Franke A."/>
            <person name="Friedrich D."/>
            <person name="Gadbois L."/>
            <person name="Gearin G."/>
            <person name="Gearin C.R."/>
            <person name="Giannoukos G."/>
            <person name="Goode T."/>
            <person name="Graham J."/>
            <person name="Grandbois E."/>
            <person name="Grewal S."/>
            <person name="Gyaltsen K."/>
            <person name="Hafez N."/>
            <person name="Hagos B."/>
            <person name="Hall J."/>
            <person name="Henson C."/>
            <person name="Hollinger A."/>
            <person name="Honan T."/>
            <person name="Huard M.D."/>
            <person name="Hughes L."/>
            <person name="Hurhula B."/>
            <person name="Husby M.E."/>
            <person name="Kamat A."/>
            <person name="Kanga B."/>
            <person name="Kashin S."/>
            <person name="Khazanovich D."/>
            <person name="Kisner P."/>
            <person name="Lance K."/>
            <person name="Lara M."/>
            <person name="Lee W."/>
            <person name="Lennon N."/>
            <person name="Letendre F."/>
            <person name="LeVine R."/>
            <person name="Lipovsky A."/>
            <person name="Liu X."/>
            <person name="Liu J."/>
            <person name="Liu S."/>
            <person name="Lokyitsang T."/>
            <person name="Lokyitsang Y."/>
            <person name="Lubonja R."/>
            <person name="Lui A."/>
            <person name="MacDonald P."/>
            <person name="Magnisalis V."/>
            <person name="Maru K."/>
            <person name="Matthews C."/>
            <person name="McCusker W."/>
            <person name="McDonough S."/>
            <person name="Mehta T."/>
            <person name="Meldrim J."/>
            <person name="Meneus L."/>
            <person name="Mihai O."/>
            <person name="Mihalev A."/>
            <person name="Mihova T."/>
            <person name="Mittelman R."/>
            <person name="Mlenga V."/>
            <person name="Montmayeur A."/>
            <person name="Mulrain L."/>
            <person name="Navidi A."/>
            <person name="Naylor J."/>
            <person name="Negash T."/>
            <person name="Nguyen T."/>
            <person name="Nguyen N."/>
            <person name="Nicol R."/>
            <person name="Norbu C."/>
            <person name="Norbu N."/>
            <person name="Novod N."/>
            <person name="O'Neill B."/>
            <person name="Osman S."/>
            <person name="Markiewicz E."/>
            <person name="Oyono O.L."/>
            <person name="Patti C."/>
            <person name="Phunkhang P."/>
            <person name="Pierre F."/>
            <person name="Priest M."/>
            <person name="Raghuraman S."/>
            <person name="Rege F."/>
            <person name="Reyes R."/>
            <person name="Rise C."/>
            <person name="Rogov P."/>
            <person name="Ross K."/>
            <person name="Ryan E."/>
            <person name="Settipalli S."/>
            <person name="Shea T."/>
            <person name="Sherpa N."/>
            <person name="Shi L."/>
            <person name="Shih D."/>
            <person name="Sparrow T."/>
            <person name="Spaulding J."/>
            <person name="Stalker J."/>
            <person name="Stange-Thomann N."/>
            <person name="Stavropoulos S."/>
            <person name="Stone C."/>
            <person name="Strader C."/>
            <person name="Tesfaye S."/>
            <person name="Thomson T."/>
            <person name="Thoulutsang Y."/>
            <person name="Thoulutsang D."/>
            <person name="Topham K."/>
            <person name="Topping I."/>
            <person name="Tsamla T."/>
            <person name="Vassiliev H."/>
            <person name="Vo A."/>
            <person name="Wangchuk T."/>
            <person name="Wangdi T."/>
            <person name="Weiand M."/>
            <person name="Wilkinson J."/>
            <person name="Wilson A."/>
            <person name="Yadav S."/>
            <person name="Young G."/>
            <person name="Yu Q."/>
            <person name="Zembek L."/>
            <person name="Zhong D."/>
            <person name="Zimmer A."/>
            <person name="Zwirko Z."/>
            <person name="Jaffe D.B."/>
            <person name="Alvarez P."/>
            <person name="Brockman W."/>
            <person name="Butler J."/>
            <person name="Chin C."/>
            <person name="Gnerre S."/>
            <person name="MacCallum I."/>
            <person name="Graves J.A."/>
            <person name="Ponting C.P."/>
            <person name="Breen M."/>
            <person name="Samollow P.B."/>
            <person name="Lander E.S."/>
            <person name="Lindblad-Toh K."/>
        </authorList>
    </citation>
    <scope>NUCLEOTIDE SEQUENCE [LARGE SCALE GENOMIC DNA]</scope>
</reference>
<evidence type="ECO:0000313" key="10">
    <source>
        <dbReference type="Proteomes" id="UP000002280"/>
    </source>
</evidence>
<dbReference type="PANTHER" id="PTHR11349">
    <property type="entry name" value="NUCLEOSIDE DIPHOSPHATE KINASE"/>
    <property type="match status" value="1"/>
</dbReference>
<dbReference type="GO" id="GO:0042981">
    <property type="term" value="P:regulation of apoptotic process"/>
    <property type="evidence" value="ECO:0000318"/>
    <property type="project" value="GO_Central"/>
</dbReference>
<evidence type="ECO:0000256" key="3">
    <source>
        <dbReference type="ARBA" id="ARBA00012966"/>
    </source>
</evidence>
<proteinExistence type="inferred from homology"/>
<comment type="similarity">
    <text evidence="2 6 7">Belongs to the NDK family.</text>
</comment>
<dbReference type="SUPFAM" id="SSF54919">
    <property type="entry name" value="Nucleoside diphosphate kinase, NDK"/>
    <property type="match status" value="1"/>
</dbReference>
<feature type="domain" description="Nucleoside diphosphate kinase-like" evidence="8">
    <location>
        <begin position="7"/>
        <end position="136"/>
    </location>
</feature>
<reference evidence="9" key="2">
    <citation type="submission" date="2025-08" db="UniProtKB">
        <authorList>
            <consortium name="Ensembl"/>
        </authorList>
    </citation>
    <scope>IDENTIFICATION</scope>
</reference>
<dbReference type="FunFam" id="3.30.70.141:FF:000039">
    <property type="entry name" value="Nucleoside diphosphate kinase B"/>
    <property type="match status" value="1"/>
</dbReference>
<sequence length="143" mass="16070">RVNLLKGEITHPVGPVGSGRDIIKHFEHKGFCLVAMKFCGDSEKHLNQHFVNLKNRPFPPLACEMHKLWTCVAIVWEVLNAVKTGRMMLGQTNSKDSKPGTIRGDISRNIMCGSDSVKSAEKEINLLWLKPKELTDYKSCAHD</sequence>
<dbReference type="PRINTS" id="PR01243">
    <property type="entry name" value="NUCDPKINASE"/>
</dbReference>
<dbReference type="AlphaFoldDB" id="A0A5F8GAN8"/>
<dbReference type="STRING" id="13616.ENSMODP00000044527"/>
<dbReference type="GO" id="GO:0004550">
    <property type="term" value="F:nucleoside diphosphate kinase activity"/>
    <property type="evidence" value="ECO:0000318"/>
    <property type="project" value="GO_Central"/>
</dbReference>
<evidence type="ECO:0000256" key="7">
    <source>
        <dbReference type="RuleBase" id="RU004011"/>
    </source>
</evidence>
<keyword evidence="5" id="KW-0418">Kinase</keyword>
<accession>A0A5F8GAN8</accession>
<dbReference type="InterPro" id="IPR036850">
    <property type="entry name" value="NDK-like_dom_sf"/>
</dbReference>
<organism evidence="9 10">
    <name type="scientific">Monodelphis domestica</name>
    <name type="common">Gray short-tailed opossum</name>
    <dbReference type="NCBI Taxonomy" id="13616"/>
    <lineage>
        <taxon>Eukaryota</taxon>
        <taxon>Metazoa</taxon>
        <taxon>Chordata</taxon>
        <taxon>Craniata</taxon>
        <taxon>Vertebrata</taxon>
        <taxon>Euteleostomi</taxon>
        <taxon>Mammalia</taxon>
        <taxon>Metatheria</taxon>
        <taxon>Didelphimorphia</taxon>
        <taxon>Didelphidae</taxon>
        <taxon>Monodelphis</taxon>
    </lineage>
</organism>
<dbReference type="InterPro" id="IPR001564">
    <property type="entry name" value="Nucleoside_diP_kinase"/>
</dbReference>
<dbReference type="GeneTree" id="ENSGT00940000161569"/>
<comment type="caution">
    <text evidence="6">Lacks conserved residue(s) required for the propagation of feature annotation.</text>
</comment>
<evidence type="ECO:0000256" key="1">
    <source>
        <dbReference type="ARBA" id="ARBA00001946"/>
    </source>
</evidence>
<dbReference type="GO" id="GO:0006183">
    <property type="term" value="P:GTP biosynthetic process"/>
    <property type="evidence" value="ECO:0007669"/>
    <property type="project" value="InterPro"/>
</dbReference>
<dbReference type="Pfam" id="PF00334">
    <property type="entry name" value="NDK"/>
    <property type="match status" value="1"/>
</dbReference>
<evidence type="ECO:0000259" key="8">
    <source>
        <dbReference type="SMART" id="SM00562"/>
    </source>
</evidence>
<dbReference type="PROSITE" id="PS51374">
    <property type="entry name" value="NDPK_LIKE"/>
    <property type="match status" value="1"/>
</dbReference>
<dbReference type="Proteomes" id="UP000002280">
    <property type="component" value="Chromosome 1"/>
</dbReference>
<protein>
    <recommendedName>
        <fullName evidence="3">nucleoside-diphosphate kinase</fullName>
        <ecNumber evidence="3">2.7.4.6</ecNumber>
    </recommendedName>
</protein>
<name>A0A5F8GAN8_MONDO</name>
<evidence type="ECO:0000256" key="6">
    <source>
        <dbReference type="PROSITE-ProRule" id="PRU00706"/>
    </source>
</evidence>
<dbReference type="InParanoid" id="A0A5F8GAN8"/>
<evidence type="ECO:0000256" key="4">
    <source>
        <dbReference type="ARBA" id="ARBA00022679"/>
    </source>
</evidence>
<keyword evidence="4" id="KW-0808">Transferase</keyword>
<reference evidence="9" key="3">
    <citation type="submission" date="2025-09" db="UniProtKB">
        <authorList>
            <consortium name="Ensembl"/>
        </authorList>
    </citation>
    <scope>IDENTIFICATION</scope>
</reference>
<dbReference type="Ensembl" id="ENSMODT00000071620.1">
    <property type="protein sequence ID" value="ENSMODP00000044527.1"/>
    <property type="gene ID" value="ENSMODG00000047650.1"/>
</dbReference>
<evidence type="ECO:0000256" key="5">
    <source>
        <dbReference type="ARBA" id="ARBA00022777"/>
    </source>
</evidence>
<dbReference type="GO" id="GO:0006228">
    <property type="term" value="P:UTP biosynthetic process"/>
    <property type="evidence" value="ECO:0007669"/>
    <property type="project" value="InterPro"/>
</dbReference>